<evidence type="ECO:0000313" key="1">
    <source>
        <dbReference type="EMBL" id="TMQ91734.1"/>
    </source>
</evidence>
<gene>
    <name evidence="1" type="ORF">ETD83_29470</name>
</gene>
<protein>
    <submittedName>
        <fullName evidence="1">Uncharacterized protein</fullName>
    </submittedName>
</protein>
<name>A0A5C4J4J0_9ACTN</name>
<accession>A0A5C4J4J0</accession>
<keyword evidence="2" id="KW-1185">Reference proteome</keyword>
<dbReference type="Proteomes" id="UP000309174">
    <property type="component" value="Unassembled WGS sequence"/>
</dbReference>
<dbReference type="AlphaFoldDB" id="A0A5C4J4J0"/>
<reference evidence="1 2" key="1">
    <citation type="submission" date="2019-05" db="EMBL/GenBank/DDBJ databases">
        <title>Draft genome sequence of Actinomadura sp. 14C53.</title>
        <authorList>
            <person name="Saricaoglu S."/>
            <person name="Isik K."/>
        </authorList>
    </citation>
    <scope>NUCLEOTIDE SEQUENCE [LARGE SCALE GENOMIC DNA]</scope>
    <source>
        <strain evidence="1 2">14C53</strain>
    </source>
</reference>
<proteinExistence type="predicted"/>
<comment type="caution">
    <text evidence="1">The sequence shown here is derived from an EMBL/GenBank/DDBJ whole genome shotgun (WGS) entry which is preliminary data.</text>
</comment>
<evidence type="ECO:0000313" key="2">
    <source>
        <dbReference type="Proteomes" id="UP000309174"/>
    </source>
</evidence>
<organism evidence="1 2">
    <name type="scientific">Actinomadura soli</name>
    <dbReference type="NCBI Taxonomy" id="2508997"/>
    <lineage>
        <taxon>Bacteria</taxon>
        <taxon>Bacillati</taxon>
        <taxon>Actinomycetota</taxon>
        <taxon>Actinomycetes</taxon>
        <taxon>Streptosporangiales</taxon>
        <taxon>Thermomonosporaceae</taxon>
        <taxon>Actinomadura</taxon>
    </lineage>
</organism>
<sequence length="131" mass="13531">MQLVEDRQDPLHGIAEVAVAEVLLGGDEGDAHLGELRLGGELFQGVPEGPAHHVDDDVLDVRQVRQVGHHLLEGHALVEAGGRAARLNVLPHYRHAHVVGLALADAALGGDGVAFGVVVGVGVHLLLGGDA</sequence>
<dbReference type="EMBL" id="VCKW01000191">
    <property type="protein sequence ID" value="TMQ91734.1"/>
    <property type="molecule type" value="Genomic_DNA"/>
</dbReference>